<reference evidence="16 17" key="1">
    <citation type="submission" date="2014-07" db="EMBL/GenBank/DDBJ databases">
        <title>Tepidicaulis marinum gen. nov., sp. nov., a novel marine bacterium denitrifying nitrate to nitrous oxide strictly under microaerobic conditions.</title>
        <authorList>
            <person name="Takeuchi M."/>
            <person name="Yamagishi T."/>
            <person name="Kamagata Y."/>
            <person name="Oshima K."/>
            <person name="Hattori M."/>
            <person name="Katayama T."/>
            <person name="Hanada S."/>
            <person name="Tamaki H."/>
            <person name="Marumo K."/>
            <person name="Maeda H."/>
            <person name="Nedachi M."/>
            <person name="Iwasaki W."/>
            <person name="Suwa Y."/>
            <person name="Sakata S."/>
        </authorList>
    </citation>
    <scope>NUCLEOTIDE SEQUENCE [LARGE SCALE GENOMIC DNA]</scope>
    <source>
        <strain evidence="16 17">MA2</strain>
    </source>
</reference>
<evidence type="ECO:0000256" key="7">
    <source>
        <dbReference type="ARBA" id="ARBA00022692"/>
    </source>
</evidence>
<keyword evidence="6" id="KW-0997">Cell inner membrane</keyword>
<dbReference type="InterPro" id="IPR046786">
    <property type="entry name" value="MotA_N"/>
</dbReference>
<feature type="transmembrane region" description="Helical" evidence="13">
    <location>
        <begin position="35"/>
        <end position="54"/>
    </location>
</feature>
<dbReference type="InterPro" id="IPR000540">
    <property type="entry name" value="Flag_MotA_CS"/>
</dbReference>
<comment type="similarity">
    <text evidence="2">Belongs to the MotA family.</text>
</comment>
<evidence type="ECO:0000259" key="14">
    <source>
        <dbReference type="Pfam" id="PF01618"/>
    </source>
</evidence>
<keyword evidence="11" id="KW-0406">Ion transport</keyword>
<dbReference type="EMBL" id="BBIO01000008">
    <property type="protein sequence ID" value="GAK45241.1"/>
    <property type="molecule type" value="Genomic_DNA"/>
</dbReference>
<evidence type="ECO:0000256" key="6">
    <source>
        <dbReference type="ARBA" id="ARBA00022519"/>
    </source>
</evidence>
<keyword evidence="12 13" id="KW-0472">Membrane</keyword>
<dbReference type="eggNOG" id="COG1291">
    <property type="taxonomic scope" value="Bacteria"/>
</dbReference>
<dbReference type="NCBIfam" id="TIGR03818">
    <property type="entry name" value="MotA1"/>
    <property type="match status" value="1"/>
</dbReference>
<protein>
    <submittedName>
        <fullName evidence="16">Chemotaxis MotA protein</fullName>
    </submittedName>
</protein>
<comment type="caution">
    <text evidence="16">The sequence shown here is derived from an EMBL/GenBank/DDBJ whole genome shotgun (WGS) entry which is preliminary data.</text>
</comment>
<feature type="transmembrane region" description="Helical" evidence="13">
    <location>
        <begin position="164"/>
        <end position="185"/>
    </location>
</feature>
<evidence type="ECO:0000256" key="2">
    <source>
        <dbReference type="ARBA" id="ARBA00008038"/>
    </source>
</evidence>
<comment type="subcellular location">
    <subcellularLocation>
        <location evidence="1">Cell inner membrane</location>
        <topology evidence="1">Multi-pass membrane protein</topology>
    </subcellularLocation>
</comment>
<dbReference type="InterPro" id="IPR002898">
    <property type="entry name" value="MotA_ExbB_proton_chnl"/>
</dbReference>
<evidence type="ECO:0000313" key="16">
    <source>
        <dbReference type="EMBL" id="GAK45241.1"/>
    </source>
</evidence>
<dbReference type="Pfam" id="PF01618">
    <property type="entry name" value="MotA_ExbB"/>
    <property type="match status" value="1"/>
</dbReference>
<feature type="transmembrane region" description="Helical" evidence="13">
    <location>
        <begin position="197"/>
        <end position="220"/>
    </location>
</feature>
<dbReference type="InterPro" id="IPR047055">
    <property type="entry name" value="MotA-like"/>
</dbReference>
<evidence type="ECO:0000256" key="13">
    <source>
        <dbReference type="SAM" id="Phobius"/>
    </source>
</evidence>
<dbReference type="InterPro" id="IPR022522">
    <property type="entry name" value="Flagellar_motor_stator_MotA"/>
</dbReference>
<dbReference type="GO" id="GO:0005886">
    <property type="term" value="C:plasma membrane"/>
    <property type="evidence" value="ECO:0007669"/>
    <property type="project" value="UniProtKB-SubCell"/>
</dbReference>
<dbReference type="PANTHER" id="PTHR30433">
    <property type="entry name" value="CHEMOTAXIS PROTEIN MOTA"/>
    <property type="match status" value="1"/>
</dbReference>
<evidence type="ECO:0000256" key="10">
    <source>
        <dbReference type="ARBA" id="ARBA00022989"/>
    </source>
</evidence>
<sequence length="296" mass="31971">MGPLIGIPLLIIAVIGGYMGMGGEISVLWQPFEMLIVVGAAISTLIIGNPLAVVKDTVRSVGDLFNGKKVKEEDYLELLSLLYAILRSVKGQGMLQLENMIERPHESELFQQYPRVLANPRAVNFLCDYLRLLSLGTAKPHEIESLMDEEIRILSKDLHRPTHALQVIADALPALGIVAAVLGVIRAMGAINQPPEVLGHLIGGALFGTFIGVFLSYGVVSPLAGLVRTNKDAQISYFLAIKSTLLAHLNGAAAQVAIEYGRKVLHIDAQPSFDAVEKSTVLENDVIRHAKARDAA</sequence>
<dbReference type="RefSeq" id="WP_045445962.1">
    <property type="nucleotide sequence ID" value="NZ_BBIO01000008.1"/>
</dbReference>
<accession>A0A081BB23</accession>
<feature type="domain" description="MotA/TolQ/ExbB proton channel" evidence="14">
    <location>
        <begin position="136"/>
        <end position="235"/>
    </location>
</feature>
<dbReference type="GO" id="GO:0071978">
    <property type="term" value="P:bacterial-type flagellum-dependent swarming motility"/>
    <property type="evidence" value="ECO:0007669"/>
    <property type="project" value="InterPro"/>
</dbReference>
<keyword evidence="3" id="KW-0813">Transport</keyword>
<evidence type="ECO:0000256" key="5">
    <source>
        <dbReference type="ARBA" id="ARBA00022500"/>
    </source>
</evidence>
<evidence type="ECO:0000256" key="11">
    <source>
        <dbReference type="ARBA" id="ARBA00023065"/>
    </source>
</evidence>
<organism evidence="16 17">
    <name type="scientific">Tepidicaulis marinus</name>
    <dbReference type="NCBI Taxonomy" id="1333998"/>
    <lineage>
        <taxon>Bacteria</taxon>
        <taxon>Pseudomonadati</taxon>
        <taxon>Pseudomonadota</taxon>
        <taxon>Alphaproteobacteria</taxon>
        <taxon>Hyphomicrobiales</taxon>
        <taxon>Parvibaculaceae</taxon>
        <taxon>Tepidicaulis</taxon>
    </lineage>
</organism>
<evidence type="ECO:0000256" key="8">
    <source>
        <dbReference type="ARBA" id="ARBA00022779"/>
    </source>
</evidence>
<dbReference type="STRING" id="1333998.M2A_1740"/>
<evidence type="ECO:0000256" key="3">
    <source>
        <dbReference type="ARBA" id="ARBA00022448"/>
    </source>
</evidence>
<feature type="domain" description="Motility protein A N-terminal" evidence="15">
    <location>
        <begin position="4"/>
        <end position="93"/>
    </location>
</feature>
<dbReference type="PROSITE" id="PS01307">
    <property type="entry name" value="MOTA"/>
    <property type="match status" value="1"/>
</dbReference>
<proteinExistence type="inferred from homology"/>
<evidence type="ECO:0000256" key="4">
    <source>
        <dbReference type="ARBA" id="ARBA00022475"/>
    </source>
</evidence>
<dbReference type="Proteomes" id="UP000028702">
    <property type="component" value="Unassembled WGS sequence"/>
</dbReference>
<evidence type="ECO:0000313" key="17">
    <source>
        <dbReference type="Proteomes" id="UP000028702"/>
    </source>
</evidence>
<gene>
    <name evidence="16" type="ORF">M2A_1740</name>
</gene>
<dbReference type="GO" id="GO:0006935">
    <property type="term" value="P:chemotaxis"/>
    <property type="evidence" value="ECO:0007669"/>
    <property type="project" value="UniProtKB-KW"/>
</dbReference>
<keyword evidence="8" id="KW-0283">Flagellar rotation</keyword>
<feature type="transmembrane region" description="Helical" evidence="13">
    <location>
        <begin position="7"/>
        <end position="29"/>
    </location>
</feature>
<evidence type="ECO:0000256" key="1">
    <source>
        <dbReference type="ARBA" id="ARBA00004429"/>
    </source>
</evidence>
<keyword evidence="17" id="KW-1185">Reference proteome</keyword>
<keyword evidence="9" id="KW-0375">Hydrogen ion transport</keyword>
<dbReference type="PANTHER" id="PTHR30433:SF4">
    <property type="entry name" value="MOTILITY PROTEIN A"/>
    <property type="match status" value="1"/>
</dbReference>
<keyword evidence="5" id="KW-0145">Chemotaxis</keyword>
<dbReference type="GO" id="GO:1902600">
    <property type="term" value="P:proton transmembrane transport"/>
    <property type="evidence" value="ECO:0007669"/>
    <property type="project" value="UniProtKB-KW"/>
</dbReference>
<evidence type="ECO:0000256" key="12">
    <source>
        <dbReference type="ARBA" id="ARBA00023136"/>
    </source>
</evidence>
<evidence type="ECO:0000256" key="9">
    <source>
        <dbReference type="ARBA" id="ARBA00022781"/>
    </source>
</evidence>
<dbReference type="AlphaFoldDB" id="A0A081BB23"/>
<dbReference type="Pfam" id="PF20560">
    <property type="entry name" value="MotA_N"/>
    <property type="match status" value="1"/>
</dbReference>
<name>A0A081BB23_9HYPH</name>
<keyword evidence="10 13" id="KW-1133">Transmembrane helix</keyword>
<keyword evidence="7 13" id="KW-0812">Transmembrane</keyword>
<evidence type="ECO:0000259" key="15">
    <source>
        <dbReference type="Pfam" id="PF20560"/>
    </source>
</evidence>
<keyword evidence="4" id="KW-1003">Cell membrane</keyword>